<dbReference type="GO" id="GO:0009279">
    <property type="term" value="C:cell outer membrane"/>
    <property type="evidence" value="ECO:0007669"/>
    <property type="project" value="UniProtKB-SubCell"/>
</dbReference>
<dbReference type="HOGENOM" id="CLU_006298_0_0_0"/>
<accession>G2LD99</accession>
<keyword evidence="6" id="KW-0998">Cell outer membrane</keyword>
<proteinExistence type="predicted"/>
<evidence type="ECO:0000256" key="5">
    <source>
        <dbReference type="ARBA" id="ARBA00023136"/>
    </source>
</evidence>
<reference evidence="9 10" key="1">
    <citation type="journal article" date="2012" name="Environ. Microbiol.">
        <title>Complete genome of Candidatus Chloracidobacterium thermophilum, a chlorophyll-based photoheterotroph belonging to the phylum Acidobacteria.</title>
        <authorList>
            <person name="Garcia Costas A.M."/>
            <person name="Liu Z."/>
            <person name="Tomsho L.P."/>
            <person name="Schuster S.C."/>
            <person name="Ward D.M."/>
            <person name="Bryant D.A."/>
        </authorList>
    </citation>
    <scope>NUCLEOTIDE SEQUENCE [LARGE SCALE GENOMIC DNA]</scope>
    <source>
        <strain evidence="9 10">B</strain>
    </source>
</reference>
<dbReference type="PANTHER" id="PTHR30069">
    <property type="entry name" value="TONB-DEPENDENT OUTER MEMBRANE RECEPTOR"/>
    <property type="match status" value="1"/>
</dbReference>
<feature type="transmembrane region" description="Helical" evidence="7">
    <location>
        <begin position="53"/>
        <end position="72"/>
    </location>
</feature>
<dbReference type="PANTHER" id="PTHR30069:SF46">
    <property type="entry name" value="OAR PROTEIN"/>
    <property type="match status" value="1"/>
</dbReference>
<comment type="subcellular location">
    <subcellularLocation>
        <location evidence="1">Cell outer membrane</location>
        <topology evidence="1">Multi-pass membrane protein</topology>
    </subcellularLocation>
</comment>
<dbReference type="Pfam" id="PF13620">
    <property type="entry name" value="CarboxypepD_reg"/>
    <property type="match status" value="1"/>
</dbReference>
<name>G2LD99_CHLTF</name>
<dbReference type="GO" id="GO:0044718">
    <property type="term" value="P:siderophore transmembrane transport"/>
    <property type="evidence" value="ECO:0007669"/>
    <property type="project" value="TreeGrafter"/>
</dbReference>
<dbReference type="Gene3D" id="2.40.170.20">
    <property type="entry name" value="TonB-dependent receptor, beta-barrel domain"/>
    <property type="match status" value="1"/>
</dbReference>
<dbReference type="GO" id="GO:0015344">
    <property type="term" value="F:siderophore uptake transmembrane transporter activity"/>
    <property type="evidence" value="ECO:0007669"/>
    <property type="project" value="TreeGrafter"/>
</dbReference>
<evidence type="ECO:0000256" key="6">
    <source>
        <dbReference type="ARBA" id="ARBA00023237"/>
    </source>
</evidence>
<keyword evidence="7" id="KW-1133">Transmembrane helix</keyword>
<gene>
    <name evidence="9" type="ordered locus">Cabther_A1205</name>
</gene>
<evidence type="ECO:0000256" key="1">
    <source>
        <dbReference type="ARBA" id="ARBA00004571"/>
    </source>
</evidence>
<dbReference type="SUPFAM" id="SSF56935">
    <property type="entry name" value="Porins"/>
    <property type="match status" value="1"/>
</dbReference>
<dbReference type="InterPro" id="IPR036942">
    <property type="entry name" value="Beta-barrel_TonB_sf"/>
</dbReference>
<dbReference type="KEGG" id="ctm:Cabther_A1205"/>
<evidence type="ECO:0000256" key="3">
    <source>
        <dbReference type="ARBA" id="ARBA00022452"/>
    </source>
</evidence>
<dbReference type="GO" id="GO:0030246">
    <property type="term" value="F:carbohydrate binding"/>
    <property type="evidence" value="ECO:0007669"/>
    <property type="project" value="InterPro"/>
</dbReference>
<dbReference type="EMBL" id="CP002514">
    <property type="protein sequence ID" value="AEP11959.1"/>
    <property type="molecule type" value="Genomic_DNA"/>
</dbReference>
<dbReference type="Pfam" id="PF25183">
    <property type="entry name" value="OMP_b-brl_4"/>
    <property type="match status" value="1"/>
</dbReference>
<organism evidence="9 10">
    <name type="scientific">Chloracidobacterium thermophilum (strain B)</name>
    <dbReference type="NCBI Taxonomy" id="981222"/>
    <lineage>
        <taxon>Bacteria</taxon>
        <taxon>Pseudomonadati</taxon>
        <taxon>Acidobacteriota</taxon>
        <taxon>Terriglobia</taxon>
        <taxon>Terriglobales</taxon>
        <taxon>Acidobacteriaceae</taxon>
        <taxon>Chloracidobacterium</taxon>
    </lineage>
</organism>
<evidence type="ECO:0000256" key="2">
    <source>
        <dbReference type="ARBA" id="ARBA00022448"/>
    </source>
</evidence>
<dbReference type="STRING" id="981222.Cabther_A1205"/>
<keyword evidence="4 7" id="KW-0812">Transmembrane</keyword>
<keyword evidence="2" id="KW-0813">Transport</keyword>
<evidence type="ECO:0000256" key="4">
    <source>
        <dbReference type="ARBA" id="ARBA00022692"/>
    </source>
</evidence>
<keyword evidence="5 7" id="KW-0472">Membrane</keyword>
<protein>
    <submittedName>
        <fullName evidence="9">TonB-dependent Receptor Plug Domain protein</fullName>
    </submittedName>
</protein>
<feature type="domain" description="TonB-dependent transporter Oar-like beta-barrel" evidence="8">
    <location>
        <begin position="291"/>
        <end position="1274"/>
    </location>
</feature>
<evidence type="ECO:0000313" key="10">
    <source>
        <dbReference type="Proteomes" id="UP000006791"/>
    </source>
</evidence>
<keyword evidence="9" id="KW-0675">Receptor</keyword>
<dbReference type="InterPro" id="IPR013784">
    <property type="entry name" value="Carb-bd-like_fold"/>
</dbReference>
<evidence type="ECO:0000259" key="8">
    <source>
        <dbReference type="Pfam" id="PF25183"/>
    </source>
</evidence>
<evidence type="ECO:0000256" key="7">
    <source>
        <dbReference type="SAM" id="Phobius"/>
    </source>
</evidence>
<evidence type="ECO:0000313" key="9">
    <source>
        <dbReference type="EMBL" id="AEP11959.1"/>
    </source>
</evidence>
<keyword evidence="3" id="KW-1134">Transmembrane beta strand</keyword>
<sequence length="1281" mass="140470">MKSPTGLKDHALPGLPCSVKKTGLASKDKNKQFGKAFCPKPFLLWEETMKKNGIFWGFVVGFMGWLTALGWAQTTGTISGVIRDPSNARVAGANVTVTLQGTQITRVTTSSEDGTFELPSLPIGTYRLVVTAEGFKQYEQTNLEVSLGRVNSVTVKLEIGETSEVVQVRASGTPLIETESTQLGASVNSRAVVNLPLNTRDTYQFLQLQPGVQSQLGSDLFTGSDQPGVVSVNGGRGRSNNFSVNGGEANDLYVNLPAIQPSPDAIEEFRVLTNNFDAEYGRNSGSVINVVTKSGSDQFRGNVFEFFRNRALNARNFFNLEKPAYNQHIFGGTFGGPIQRGRTYFFTSYEGRRIRQGIPSDVVPVPTAAERLGDFSAGPIFTGFIADATVAAVLNARPGCAAAVAAAGGAPITAGAAYADIFPGNRIPSACFDRTANDLLQQFVPLPNLGDGFFQANPVARRRGDQGLLRLDHRLTDRQQLSAFVFYSDSFALEPFARVADSGANLPGFGNINNARIAQINLSHTWTGTNTINEARAVYFRQNLFRLNSPERSNLVNASCRDVPPELCFSDPNNPRLGIIVGVGTPHEGVPWIGLEGGFSIGNNYQGEIPQVVNTYQLTNNLTRIWGSHTAKFGVDVRQQRYLMTNFGALNGQFSFFGGGPNNIGYTNLVPNYLLGLVDSYYQTGAQTSHFYSNAVYLFAQDSWKITPNVTLNYGLRWELNTPAADRFRRVQSFRAGLASTQFPCRLDPDNPLVGVFGSQDCSPTGPARAVFPLGLGIPGDEGVPDGLFRTYYRAFAPRLGLAWSPPWQSGWLAKLTGGPGNSSVRAGWGMFYNGPIEGLILAQLVPQPPFGISSNITNTFFNTPFLRQDGTIVPNPSNGILNPRRGDPVDYSVFRPILLYGQLPAELRPQYSVQYSLTLQRKLRDDLLVQVGYVGTQGHRLLLTRDINFGNPQTCLDLNRILGPGTCGPFGADNEYFVPAGAIPAGVTLHLPYGPQRTVTGPNNPAIRLVGLRPFSSPFCNPLTGEGCPPDGVPVFASLFERQTAGNSNYHSLQVLVDKRFEEKGIQIQAAYTWSKSIDNASSFENIVNPINPRLSRSLSLFDARHRLVVTFDYQLPKVTGRRWLGGILNNWAVSGIAVYQTGFPIRITSSDDLELMNSFDFELPGQPDLVGRFRTFDPRRNNLYFFDPAAFAPQELGTIGNAPRTICCGPSIHNYDVTLRKNIPINERLRVEFRGEFYNVFNQTQFLNPRGNITEGENFGRVTRARDPRQIQFALKLFF</sequence>
<dbReference type="Gene3D" id="2.60.40.1120">
    <property type="entry name" value="Carboxypeptidase-like, regulatory domain"/>
    <property type="match status" value="1"/>
</dbReference>
<dbReference type="InterPro" id="IPR057601">
    <property type="entry name" value="Oar-like_b-barrel"/>
</dbReference>
<dbReference type="SUPFAM" id="SSF49452">
    <property type="entry name" value="Starch-binding domain-like"/>
    <property type="match status" value="1"/>
</dbReference>
<keyword evidence="10" id="KW-1185">Reference proteome</keyword>
<dbReference type="Proteomes" id="UP000006791">
    <property type="component" value="Chromosome 1"/>
</dbReference>
<dbReference type="InterPro" id="IPR039426">
    <property type="entry name" value="TonB-dep_rcpt-like"/>
</dbReference>